<keyword evidence="1" id="KW-1015">Disulfide bond</keyword>
<organism evidence="2">
    <name type="scientific">marine metagenome</name>
    <dbReference type="NCBI Taxonomy" id="408172"/>
    <lineage>
        <taxon>unclassified sequences</taxon>
        <taxon>metagenomes</taxon>
        <taxon>ecological metagenomes</taxon>
    </lineage>
</organism>
<feature type="non-terminal residue" evidence="2">
    <location>
        <position position="347"/>
    </location>
</feature>
<evidence type="ECO:0000256" key="1">
    <source>
        <dbReference type="ARBA" id="ARBA00023157"/>
    </source>
</evidence>
<dbReference type="InterPro" id="IPR008977">
    <property type="entry name" value="PHM/PNGase_F_dom_sf"/>
</dbReference>
<dbReference type="InterPro" id="IPR014784">
    <property type="entry name" value="Cu2_ascorb_mOase-like_C"/>
</dbReference>
<gene>
    <name evidence="2" type="ORF">METZ01_LOCUS78023</name>
</gene>
<dbReference type="SUPFAM" id="SSF49742">
    <property type="entry name" value="PHM/PNGase F"/>
    <property type="match status" value="2"/>
</dbReference>
<proteinExistence type="predicted"/>
<evidence type="ECO:0008006" key="3">
    <source>
        <dbReference type="Google" id="ProtNLM"/>
    </source>
</evidence>
<protein>
    <recommendedName>
        <fullName evidence="3">Copper type II ascorbate-dependent monooxygenase C-terminal domain-containing protein</fullName>
    </recommendedName>
</protein>
<dbReference type="EMBL" id="UINC01006051">
    <property type="protein sequence ID" value="SVA25169.1"/>
    <property type="molecule type" value="Genomic_DNA"/>
</dbReference>
<dbReference type="Gene3D" id="2.60.120.230">
    <property type="match status" value="1"/>
</dbReference>
<evidence type="ECO:0000313" key="2">
    <source>
        <dbReference type="EMBL" id="SVA25169.1"/>
    </source>
</evidence>
<reference evidence="2" key="1">
    <citation type="submission" date="2018-05" db="EMBL/GenBank/DDBJ databases">
        <authorList>
            <person name="Lanie J.A."/>
            <person name="Ng W.-L."/>
            <person name="Kazmierczak K.M."/>
            <person name="Andrzejewski T.M."/>
            <person name="Davidsen T.M."/>
            <person name="Wayne K.J."/>
            <person name="Tettelin H."/>
            <person name="Glass J.I."/>
            <person name="Rusch D."/>
            <person name="Podicherti R."/>
            <person name="Tsui H.-C.T."/>
            <person name="Winkler M.E."/>
        </authorList>
    </citation>
    <scope>NUCLEOTIDE SEQUENCE</scope>
</reference>
<sequence length="347" mass="39527">MAPMSLTTYQEVRPWARAIREKVVAGDMPPWHMSRTTGIQKFVNDISLTTDQVQTIARWVDIGAPLGNPEDLPPAKAWPSGERWRMGDLLGREPDLIVTSTPWTQPATGQDQWWQPVVDSGTTEDRWIKAVEVRPTLEGRRIVHHGNSALAEFAVGKSGEIYPDDTGRLFEAGEKVSFDIHYHSVGEEITDYLSVGVWFYPKDVVPKYVVRHSVMGVFQAMDTFDLPPHTVTKHHAFIPLEKPTRMLSYQPHMHVRGKSMSIEAIYPNGRVEMLSHVENFNFNWHVNYVYADDVSPLLPAGTMIKLTAWHDNTSANRANPDPTQWVGWGQRSYDDMYHAHVRYIELA</sequence>
<accession>A0A381UAI7</accession>
<dbReference type="GO" id="GO:0016715">
    <property type="term" value="F:oxidoreductase activity, acting on paired donors, with incorporation or reduction of molecular oxygen, reduced ascorbate as one donor, and incorporation of one atom of oxygen"/>
    <property type="evidence" value="ECO:0007669"/>
    <property type="project" value="InterPro"/>
</dbReference>
<name>A0A381UAI7_9ZZZZ</name>
<dbReference type="AlphaFoldDB" id="A0A381UAI7"/>